<comment type="caution">
    <text evidence="2">The sequence shown here is derived from an EMBL/GenBank/DDBJ whole genome shotgun (WGS) entry which is preliminary data.</text>
</comment>
<dbReference type="SMART" id="SM00464">
    <property type="entry name" value="LON"/>
    <property type="match status" value="1"/>
</dbReference>
<gene>
    <name evidence="2" type="ORF">GCM10009104_26520</name>
</gene>
<name>A0ABP3TF51_9GAMM</name>
<dbReference type="RefSeq" id="WP_343806732.1">
    <property type="nucleotide sequence ID" value="NZ_BAAAET010000003.1"/>
</dbReference>
<dbReference type="PROSITE" id="PS51787">
    <property type="entry name" value="LON_N"/>
    <property type="match status" value="1"/>
</dbReference>
<dbReference type="SUPFAM" id="SSF88697">
    <property type="entry name" value="PUA domain-like"/>
    <property type="match status" value="1"/>
</dbReference>
<dbReference type="Pfam" id="PF02190">
    <property type="entry name" value="LON_substr_bdg"/>
    <property type="match status" value="1"/>
</dbReference>
<evidence type="ECO:0000313" key="2">
    <source>
        <dbReference type="EMBL" id="GAA0697064.1"/>
    </source>
</evidence>
<dbReference type="PANTHER" id="PTHR46732">
    <property type="entry name" value="ATP-DEPENDENT PROTEASE LA (LON) DOMAIN PROTEIN"/>
    <property type="match status" value="1"/>
</dbReference>
<reference evidence="3" key="1">
    <citation type="journal article" date="2019" name="Int. J. Syst. Evol. Microbiol.">
        <title>The Global Catalogue of Microorganisms (GCM) 10K type strain sequencing project: providing services to taxonomists for standard genome sequencing and annotation.</title>
        <authorList>
            <consortium name="The Broad Institute Genomics Platform"/>
            <consortium name="The Broad Institute Genome Sequencing Center for Infectious Disease"/>
            <person name="Wu L."/>
            <person name="Ma J."/>
        </authorList>
    </citation>
    <scope>NUCLEOTIDE SEQUENCE [LARGE SCALE GENOMIC DNA]</scope>
    <source>
        <strain evidence="3">JCM 15134</strain>
    </source>
</reference>
<dbReference type="Gene3D" id="2.30.130.40">
    <property type="entry name" value="LON domain-like"/>
    <property type="match status" value="1"/>
</dbReference>
<dbReference type="InterPro" id="IPR046336">
    <property type="entry name" value="Lon_prtase_N_sf"/>
</dbReference>
<sequence>MAEICIFPIPGCVTFPGTVFPLHVFEPRYREMIHHCLDTGMPVAICHTRKEISPGKHPESLEEALSSNQATYQPYDVFSAGRCELVDSLDDGRMVLRVHIEQRYRREREIQLLPYQIYDCSPFPDREPTNEEQHDNALLRDKILHRLQALSHPDQAAQQTISQMVESPEWQARSDGEFSMALFGVIRFDPEILQSLLEMDSAHQRLQHTLDLLNTVN</sequence>
<dbReference type="InterPro" id="IPR003111">
    <property type="entry name" value="Lon_prtase_N"/>
</dbReference>
<accession>A0ABP3TF51</accession>
<protein>
    <submittedName>
        <fullName evidence="2">LON peptidase substrate-binding domain-containing protein</fullName>
    </submittedName>
</protein>
<dbReference type="EMBL" id="BAAAET010000003">
    <property type="protein sequence ID" value="GAA0697064.1"/>
    <property type="molecule type" value="Genomic_DNA"/>
</dbReference>
<organism evidence="2 3">
    <name type="scientific">Marinobacterium maritimum</name>
    <dbReference type="NCBI Taxonomy" id="500162"/>
    <lineage>
        <taxon>Bacteria</taxon>
        <taxon>Pseudomonadati</taxon>
        <taxon>Pseudomonadota</taxon>
        <taxon>Gammaproteobacteria</taxon>
        <taxon>Oceanospirillales</taxon>
        <taxon>Oceanospirillaceae</taxon>
        <taxon>Marinobacterium</taxon>
    </lineage>
</organism>
<feature type="domain" description="Lon N-terminal" evidence="1">
    <location>
        <begin position="4"/>
        <end position="217"/>
    </location>
</feature>
<dbReference type="InterPro" id="IPR015947">
    <property type="entry name" value="PUA-like_sf"/>
</dbReference>
<proteinExistence type="predicted"/>
<keyword evidence="3" id="KW-1185">Reference proteome</keyword>
<evidence type="ECO:0000259" key="1">
    <source>
        <dbReference type="PROSITE" id="PS51787"/>
    </source>
</evidence>
<dbReference type="Proteomes" id="UP001499915">
    <property type="component" value="Unassembled WGS sequence"/>
</dbReference>
<evidence type="ECO:0000313" key="3">
    <source>
        <dbReference type="Proteomes" id="UP001499915"/>
    </source>
</evidence>
<dbReference type="PANTHER" id="PTHR46732:SF8">
    <property type="entry name" value="ATP-DEPENDENT PROTEASE LA (LON) DOMAIN PROTEIN"/>
    <property type="match status" value="1"/>
</dbReference>